<dbReference type="EMBL" id="JAXCLA010000007">
    <property type="protein sequence ID" value="MDY0746931.1"/>
    <property type="molecule type" value="Genomic_DNA"/>
</dbReference>
<gene>
    <name evidence="1" type="ORF">SNE35_20630</name>
</gene>
<name>A0ABU5DKW6_9BURK</name>
<proteinExistence type="predicted"/>
<dbReference type="RefSeq" id="WP_320424902.1">
    <property type="nucleotide sequence ID" value="NZ_JAXCLA010000007.1"/>
</dbReference>
<evidence type="ECO:0000313" key="1">
    <source>
        <dbReference type="EMBL" id="MDY0746931.1"/>
    </source>
</evidence>
<evidence type="ECO:0008006" key="3">
    <source>
        <dbReference type="Google" id="ProtNLM"/>
    </source>
</evidence>
<accession>A0ABU5DKW6</accession>
<dbReference type="Proteomes" id="UP001285263">
    <property type="component" value="Unassembled WGS sequence"/>
</dbReference>
<organism evidence="1 2">
    <name type="scientific">Roseateles agri</name>
    <dbReference type="NCBI Taxonomy" id="3098619"/>
    <lineage>
        <taxon>Bacteria</taxon>
        <taxon>Pseudomonadati</taxon>
        <taxon>Pseudomonadota</taxon>
        <taxon>Betaproteobacteria</taxon>
        <taxon>Burkholderiales</taxon>
        <taxon>Sphaerotilaceae</taxon>
        <taxon>Roseateles</taxon>
    </lineage>
</organism>
<comment type="caution">
    <text evidence="1">The sequence shown here is derived from an EMBL/GenBank/DDBJ whole genome shotgun (WGS) entry which is preliminary data.</text>
</comment>
<keyword evidence="2" id="KW-1185">Reference proteome</keyword>
<evidence type="ECO:0000313" key="2">
    <source>
        <dbReference type="Proteomes" id="UP001285263"/>
    </source>
</evidence>
<sequence>MNAHLSATHRLLRSVTAIAMAIALLAGCSTPQRMSDAKLESLGVRIGASAEEAAAGLAREGYSCVVSGEAREGFDCSKTTGFLISCTFRVVFVVDAGNGIAAIITPEPACMGTP</sequence>
<reference evidence="1 2" key="1">
    <citation type="submission" date="2023-11" db="EMBL/GenBank/DDBJ databases">
        <title>Paucibacter sp. nov., isolated from fresh soil in Korea.</title>
        <authorList>
            <person name="Le N.T.T."/>
        </authorList>
    </citation>
    <scope>NUCLEOTIDE SEQUENCE [LARGE SCALE GENOMIC DNA]</scope>
    <source>
        <strain evidence="1 2">R3-3</strain>
    </source>
</reference>
<protein>
    <recommendedName>
        <fullName evidence="3">Lipoprotein</fullName>
    </recommendedName>
</protein>